<keyword evidence="10" id="KW-0131">Cell cycle</keyword>
<dbReference type="Pfam" id="PF17121">
    <property type="entry name" value="zf-C3HC4_5"/>
    <property type="match status" value="1"/>
</dbReference>
<dbReference type="GO" id="GO:0005675">
    <property type="term" value="C:transcription factor TFIIH holo complex"/>
    <property type="evidence" value="ECO:0007669"/>
    <property type="project" value="UniProtKB-UniRule"/>
</dbReference>
<dbReference type="FunFam" id="3.30.40.10:FF:000037">
    <property type="entry name" value="Cdk-activating kinase assembly factor MAT1, centre"/>
    <property type="match status" value="1"/>
</dbReference>
<evidence type="ECO:0000256" key="10">
    <source>
        <dbReference type="PIRNR" id="PIRNR003338"/>
    </source>
</evidence>
<dbReference type="InterPro" id="IPR017907">
    <property type="entry name" value="Znf_RING_CS"/>
</dbReference>
<dbReference type="Proteomes" id="UP000014760">
    <property type="component" value="Unassembled WGS sequence"/>
</dbReference>
<name>R7THV1_CAPTE</name>
<gene>
    <name evidence="14" type="ORF">CAPTEDRAFT_89450</name>
</gene>
<evidence type="ECO:0000256" key="1">
    <source>
        <dbReference type="ARBA" id="ARBA00004123"/>
    </source>
</evidence>
<dbReference type="GO" id="GO:0061575">
    <property type="term" value="F:cyclin-dependent protein serine/threonine kinase activator activity"/>
    <property type="evidence" value="ECO:0007669"/>
    <property type="project" value="UniProtKB-UniRule"/>
</dbReference>
<dbReference type="CDD" id="cd16517">
    <property type="entry name" value="RING-HC_MAT1"/>
    <property type="match status" value="1"/>
</dbReference>
<dbReference type="OrthoDB" id="5963at2759"/>
<dbReference type="STRING" id="283909.R7THV1"/>
<dbReference type="EMBL" id="KB310625">
    <property type="protein sequence ID" value="ELT91136.1"/>
    <property type="molecule type" value="Genomic_DNA"/>
</dbReference>
<dbReference type="InterPro" id="IPR013083">
    <property type="entry name" value="Znf_RING/FYVE/PHD"/>
</dbReference>
<dbReference type="PANTHER" id="PTHR12683:SF13">
    <property type="entry name" value="CDK-ACTIVATING KINASE ASSEMBLY FACTOR MAT1"/>
    <property type="match status" value="1"/>
</dbReference>
<proteinExistence type="predicted"/>
<evidence type="ECO:0000256" key="3">
    <source>
        <dbReference type="ARBA" id="ARBA00022771"/>
    </source>
</evidence>
<dbReference type="GO" id="GO:0006289">
    <property type="term" value="P:nucleotide-excision repair"/>
    <property type="evidence" value="ECO:0007669"/>
    <property type="project" value="InterPro"/>
</dbReference>
<protein>
    <recommendedName>
        <fullName evidence="6 10">CDK-activating kinase assembly factor MAT1</fullName>
    </recommendedName>
    <alternativeName>
        <fullName evidence="9 10">CDK7/cyclin-H assembly factor</fullName>
    </alternativeName>
    <alternativeName>
        <fullName evidence="7 10">Menage a trois</fullName>
    </alternativeName>
    <alternativeName>
        <fullName evidence="8 10">RING finger protein MAT1</fullName>
    </alternativeName>
</protein>
<comment type="subcellular location">
    <subcellularLocation>
        <location evidence="1 10">Nucleus</location>
    </subcellularLocation>
</comment>
<keyword evidence="10" id="KW-0804">Transcription</keyword>
<keyword evidence="16" id="KW-1185">Reference proteome</keyword>
<reference evidence="16" key="1">
    <citation type="submission" date="2012-12" db="EMBL/GenBank/DDBJ databases">
        <authorList>
            <person name="Hellsten U."/>
            <person name="Grimwood J."/>
            <person name="Chapman J.A."/>
            <person name="Shapiro H."/>
            <person name="Aerts A."/>
            <person name="Otillar R.P."/>
            <person name="Terry A.Y."/>
            <person name="Boore J.L."/>
            <person name="Simakov O."/>
            <person name="Marletaz F."/>
            <person name="Cho S.-J."/>
            <person name="Edsinger-Gonzales E."/>
            <person name="Havlak P."/>
            <person name="Kuo D.-H."/>
            <person name="Larsson T."/>
            <person name="Lv J."/>
            <person name="Arendt D."/>
            <person name="Savage R."/>
            <person name="Osoegawa K."/>
            <person name="de Jong P."/>
            <person name="Lindberg D.R."/>
            <person name="Seaver E.C."/>
            <person name="Weisblat D.A."/>
            <person name="Putnam N.H."/>
            <person name="Grigoriev I.V."/>
            <person name="Rokhsar D.S."/>
        </authorList>
    </citation>
    <scope>NUCLEOTIDE SEQUENCE</scope>
    <source>
        <strain evidence="16">I ESC-2004</strain>
    </source>
</reference>
<keyword evidence="10" id="KW-0805">Transcription regulation</keyword>
<evidence type="ECO:0000313" key="16">
    <source>
        <dbReference type="Proteomes" id="UP000014760"/>
    </source>
</evidence>
<dbReference type="OMA" id="QGLYYTA"/>
<dbReference type="NCBIfam" id="TIGR00570">
    <property type="entry name" value="cdk7"/>
    <property type="match status" value="1"/>
</dbReference>
<dbReference type="EnsemblMetazoa" id="CapteT89450">
    <property type="protein sequence ID" value="CapteP89450"/>
    <property type="gene ID" value="CapteG89450"/>
</dbReference>
<feature type="domain" description="RING-type" evidence="13">
    <location>
        <begin position="6"/>
        <end position="50"/>
    </location>
</feature>
<keyword evidence="12" id="KW-0175">Coiled coil</keyword>
<dbReference type="InterPro" id="IPR057657">
    <property type="entry name" value="MAT1_CAK-anch"/>
</dbReference>
<evidence type="ECO:0000256" key="4">
    <source>
        <dbReference type="ARBA" id="ARBA00022833"/>
    </source>
</evidence>
<feature type="coiled-coil region" evidence="12">
    <location>
        <begin position="115"/>
        <end position="175"/>
    </location>
</feature>
<dbReference type="PANTHER" id="PTHR12683">
    <property type="entry name" value="CDK-ACTIVATING KINASE ASSEMBLY FACTOR MAT1"/>
    <property type="match status" value="1"/>
</dbReference>
<dbReference type="InterPro" id="IPR001841">
    <property type="entry name" value="Znf_RING"/>
</dbReference>
<accession>R7THV1</accession>
<reference evidence="14 16" key="2">
    <citation type="journal article" date="2013" name="Nature">
        <title>Insights into bilaterian evolution from three spiralian genomes.</title>
        <authorList>
            <person name="Simakov O."/>
            <person name="Marletaz F."/>
            <person name="Cho S.J."/>
            <person name="Edsinger-Gonzales E."/>
            <person name="Havlak P."/>
            <person name="Hellsten U."/>
            <person name="Kuo D.H."/>
            <person name="Larsson T."/>
            <person name="Lv J."/>
            <person name="Arendt D."/>
            <person name="Savage R."/>
            <person name="Osoegawa K."/>
            <person name="de Jong P."/>
            <person name="Grimwood J."/>
            <person name="Chapman J.A."/>
            <person name="Shapiro H."/>
            <person name="Aerts A."/>
            <person name="Otillar R.P."/>
            <person name="Terry A.Y."/>
            <person name="Boore J.L."/>
            <person name="Grigoriev I.V."/>
            <person name="Lindberg D.R."/>
            <person name="Seaver E.C."/>
            <person name="Weisblat D.A."/>
            <person name="Putnam N.H."/>
            <person name="Rokhsar D.S."/>
        </authorList>
    </citation>
    <scope>NUCLEOTIDE SEQUENCE</scope>
    <source>
        <strain evidence="14 16">I ESC-2004</strain>
    </source>
</reference>
<dbReference type="SUPFAM" id="SSF57850">
    <property type="entry name" value="RING/U-box"/>
    <property type="match status" value="1"/>
</dbReference>
<keyword evidence="2" id="KW-0479">Metal-binding</keyword>
<dbReference type="PIRSF" id="PIRSF003338">
    <property type="entry name" value="MAT1_metazoa"/>
    <property type="match status" value="1"/>
</dbReference>
<dbReference type="InterPro" id="IPR004575">
    <property type="entry name" value="MAT1/Tfb3"/>
</dbReference>
<organism evidence="14">
    <name type="scientific">Capitella teleta</name>
    <name type="common">Polychaete worm</name>
    <dbReference type="NCBI Taxonomy" id="283909"/>
    <lineage>
        <taxon>Eukaryota</taxon>
        <taxon>Metazoa</taxon>
        <taxon>Spiralia</taxon>
        <taxon>Lophotrochozoa</taxon>
        <taxon>Annelida</taxon>
        <taxon>Polychaeta</taxon>
        <taxon>Sedentaria</taxon>
        <taxon>Scolecida</taxon>
        <taxon>Capitellidae</taxon>
        <taxon>Capitella</taxon>
    </lineage>
</organism>
<dbReference type="EMBL" id="AMQN01013948">
    <property type="status" value="NOT_ANNOTATED_CDS"/>
    <property type="molecule type" value="Genomic_DNA"/>
</dbReference>
<evidence type="ECO:0000256" key="7">
    <source>
        <dbReference type="ARBA" id="ARBA00077380"/>
    </source>
</evidence>
<evidence type="ECO:0000256" key="12">
    <source>
        <dbReference type="SAM" id="Coils"/>
    </source>
</evidence>
<evidence type="ECO:0000259" key="13">
    <source>
        <dbReference type="PROSITE" id="PS50089"/>
    </source>
</evidence>
<comment type="function">
    <text evidence="10">Stabilizes the cyclin H-CDK7 complex to form a functional CDK-activating kinase (CAK) enzymatic complex.</text>
</comment>
<dbReference type="PROSITE" id="PS50089">
    <property type="entry name" value="ZF_RING_2"/>
    <property type="match status" value="1"/>
</dbReference>
<evidence type="ECO:0000256" key="2">
    <source>
        <dbReference type="ARBA" id="ARBA00022723"/>
    </source>
</evidence>
<evidence type="ECO:0000256" key="6">
    <source>
        <dbReference type="ARBA" id="ARBA00074719"/>
    </source>
</evidence>
<evidence type="ECO:0000313" key="14">
    <source>
        <dbReference type="EMBL" id="ELT91136.1"/>
    </source>
</evidence>
<keyword evidence="5 10" id="KW-0539">Nucleus</keyword>
<evidence type="ECO:0000256" key="8">
    <source>
        <dbReference type="ARBA" id="ARBA00077720"/>
    </source>
</evidence>
<dbReference type="Pfam" id="PF06391">
    <property type="entry name" value="MAT1"/>
    <property type="match status" value="1"/>
</dbReference>
<evidence type="ECO:0000313" key="15">
    <source>
        <dbReference type="EnsemblMetazoa" id="CapteP89450"/>
    </source>
</evidence>
<comment type="subunit">
    <text evidence="10">Associates with CDK7 and cyclin H.</text>
</comment>
<evidence type="ECO:0000256" key="5">
    <source>
        <dbReference type="ARBA" id="ARBA00023242"/>
    </source>
</evidence>
<dbReference type="PROSITE" id="PS00518">
    <property type="entry name" value="ZF_RING_1"/>
    <property type="match status" value="1"/>
</dbReference>
<keyword evidence="3 11" id="KW-0863">Zinc-finger</keyword>
<dbReference type="Pfam" id="PF25811">
    <property type="entry name" value="CAK-anch_MAT1"/>
    <property type="match status" value="1"/>
</dbReference>
<dbReference type="GO" id="GO:0008270">
    <property type="term" value="F:zinc ion binding"/>
    <property type="evidence" value="ECO:0007669"/>
    <property type="project" value="UniProtKB-KW"/>
</dbReference>
<dbReference type="Gene3D" id="3.30.40.10">
    <property type="entry name" value="Zinc/RING finger domain, C3HC4 (zinc finger)"/>
    <property type="match status" value="1"/>
</dbReference>
<dbReference type="InterPro" id="IPR015877">
    <property type="entry name" value="MAT1_centre"/>
</dbReference>
<evidence type="ECO:0000256" key="9">
    <source>
        <dbReference type="ARBA" id="ARBA00083888"/>
    </source>
</evidence>
<sequence>MSDLACPRCKTTKYRNPDLKLMVNVCGHSLCENCVDLLFVRGSGSCLECSVPLRRNNFRLQMFEDSYVEKETDIRKKILKDFNKKEEDFSSLREFNDYLEDVETIVFNLTNGIDLEETKRKVELYKKEHQDSIRKNRAKMSKEEEELEDMIATEREIVENNRNIIQAEINREKKQKLKQKEALIDDLMFSDLPANHIVATHQQEVSSQKIKSSELKTTKFSTGISMGKRDAFLPIKPVVEGKVFTYSPLTIHTAGPDFPPAHDIQNLGYLSHIRAASDQERAGGYEASLACERALQEAFCGLYLTS</sequence>
<dbReference type="GO" id="GO:0006357">
    <property type="term" value="P:regulation of transcription by RNA polymerase II"/>
    <property type="evidence" value="ECO:0007669"/>
    <property type="project" value="TreeGrafter"/>
</dbReference>
<reference evidence="15" key="3">
    <citation type="submission" date="2015-06" db="UniProtKB">
        <authorList>
            <consortium name="EnsemblMetazoa"/>
        </authorList>
    </citation>
    <scope>IDENTIFICATION</scope>
</reference>
<keyword evidence="4" id="KW-0862">Zinc</keyword>
<dbReference type="FunCoup" id="R7THV1">
    <property type="interactions" value="1318"/>
</dbReference>
<dbReference type="HOGENOM" id="CLU_048466_0_1_1"/>
<dbReference type="AlphaFoldDB" id="R7THV1"/>
<evidence type="ECO:0000256" key="11">
    <source>
        <dbReference type="PROSITE-ProRule" id="PRU00175"/>
    </source>
</evidence>